<dbReference type="WBParaSite" id="PSU_v2.g4678.t1">
    <property type="protein sequence ID" value="PSU_v2.g4678.t1"/>
    <property type="gene ID" value="PSU_v2.g4678"/>
</dbReference>
<feature type="transmembrane region" description="Helical" evidence="7">
    <location>
        <begin position="21"/>
        <end position="47"/>
    </location>
</feature>
<dbReference type="InterPro" id="IPR050173">
    <property type="entry name" value="ABC_transporter_C-like"/>
</dbReference>
<sequence>MAKWSAGFSSNNSQITELENLEIYGTFSILSCIVSGTSTVLVAYGSFKASQKLHDNLLFSLLRSPMTFFDTTPLGRILNRLSKDIEKVDNDVPMQLSYSATLLGECAFYLISAIYFIPQIGFLSIFVMIIFVFITIRRLCSAASSAVASHLQDSYVGVNTIRVFSVQDRFSNQMMKREVTAIEADLGELVCNKWIELRMSFLTSIFTSILTAFAIYFGHIGYITAAAVALVTSTGTMLRNLLGSIAKAGTRIC</sequence>
<name>A0A914YXI9_9BILA</name>
<evidence type="ECO:0000313" key="10">
    <source>
        <dbReference type="WBParaSite" id="PSU_v2.g4678.t1"/>
    </source>
</evidence>
<evidence type="ECO:0000256" key="4">
    <source>
        <dbReference type="ARBA" id="ARBA00022840"/>
    </source>
</evidence>
<keyword evidence="1" id="KW-0813">Transport</keyword>
<keyword evidence="2 7" id="KW-0812">Transmembrane</keyword>
<dbReference type="GO" id="GO:0140359">
    <property type="term" value="F:ABC-type transporter activity"/>
    <property type="evidence" value="ECO:0007669"/>
    <property type="project" value="InterPro"/>
</dbReference>
<keyword evidence="3" id="KW-0547">Nucleotide-binding</keyword>
<dbReference type="AlphaFoldDB" id="A0A914YXI9"/>
<dbReference type="Proteomes" id="UP000887577">
    <property type="component" value="Unplaced"/>
</dbReference>
<dbReference type="PROSITE" id="PS50929">
    <property type="entry name" value="ABC_TM1F"/>
    <property type="match status" value="1"/>
</dbReference>
<evidence type="ECO:0000256" key="2">
    <source>
        <dbReference type="ARBA" id="ARBA00022692"/>
    </source>
</evidence>
<protein>
    <submittedName>
        <fullName evidence="10">ABC transmembrane type-1 domain-containing protein</fullName>
    </submittedName>
</protein>
<evidence type="ECO:0000313" key="9">
    <source>
        <dbReference type="Proteomes" id="UP000887577"/>
    </source>
</evidence>
<reference evidence="10" key="1">
    <citation type="submission" date="2022-11" db="UniProtKB">
        <authorList>
            <consortium name="WormBaseParasite"/>
        </authorList>
    </citation>
    <scope>IDENTIFICATION</scope>
</reference>
<feature type="transmembrane region" description="Helical" evidence="7">
    <location>
        <begin position="199"/>
        <end position="217"/>
    </location>
</feature>
<keyword evidence="6 7" id="KW-0472">Membrane</keyword>
<dbReference type="SUPFAM" id="SSF90123">
    <property type="entry name" value="ABC transporter transmembrane region"/>
    <property type="match status" value="1"/>
</dbReference>
<feature type="transmembrane region" description="Helical" evidence="7">
    <location>
        <begin position="107"/>
        <end position="134"/>
    </location>
</feature>
<accession>A0A914YXI9</accession>
<dbReference type="GO" id="GO:0016020">
    <property type="term" value="C:membrane"/>
    <property type="evidence" value="ECO:0007669"/>
    <property type="project" value="InterPro"/>
</dbReference>
<evidence type="ECO:0000259" key="8">
    <source>
        <dbReference type="PROSITE" id="PS50929"/>
    </source>
</evidence>
<feature type="domain" description="ABC transmembrane type-1" evidence="8">
    <location>
        <begin position="23"/>
        <end position="246"/>
    </location>
</feature>
<dbReference type="Pfam" id="PF00664">
    <property type="entry name" value="ABC_membrane"/>
    <property type="match status" value="1"/>
</dbReference>
<evidence type="ECO:0000256" key="7">
    <source>
        <dbReference type="SAM" id="Phobius"/>
    </source>
</evidence>
<proteinExistence type="predicted"/>
<evidence type="ECO:0000256" key="5">
    <source>
        <dbReference type="ARBA" id="ARBA00022989"/>
    </source>
</evidence>
<dbReference type="InterPro" id="IPR011527">
    <property type="entry name" value="ABC1_TM_dom"/>
</dbReference>
<dbReference type="PANTHER" id="PTHR24223">
    <property type="entry name" value="ATP-BINDING CASSETTE SUB-FAMILY C"/>
    <property type="match status" value="1"/>
</dbReference>
<feature type="transmembrane region" description="Helical" evidence="7">
    <location>
        <begin position="223"/>
        <end position="242"/>
    </location>
</feature>
<evidence type="ECO:0000256" key="1">
    <source>
        <dbReference type="ARBA" id="ARBA00022448"/>
    </source>
</evidence>
<keyword evidence="5 7" id="KW-1133">Transmembrane helix</keyword>
<evidence type="ECO:0000256" key="3">
    <source>
        <dbReference type="ARBA" id="ARBA00022741"/>
    </source>
</evidence>
<dbReference type="Gene3D" id="1.20.1560.10">
    <property type="entry name" value="ABC transporter type 1, transmembrane domain"/>
    <property type="match status" value="1"/>
</dbReference>
<evidence type="ECO:0000256" key="6">
    <source>
        <dbReference type="ARBA" id="ARBA00023136"/>
    </source>
</evidence>
<dbReference type="GO" id="GO:0005524">
    <property type="term" value="F:ATP binding"/>
    <property type="evidence" value="ECO:0007669"/>
    <property type="project" value="UniProtKB-KW"/>
</dbReference>
<organism evidence="9 10">
    <name type="scientific">Panagrolaimus superbus</name>
    <dbReference type="NCBI Taxonomy" id="310955"/>
    <lineage>
        <taxon>Eukaryota</taxon>
        <taxon>Metazoa</taxon>
        <taxon>Ecdysozoa</taxon>
        <taxon>Nematoda</taxon>
        <taxon>Chromadorea</taxon>
        <taxon>Rhabditida</taxon>
        <taxon>Tylenchina</taxon>
        <taxon>Panagrolaimomorpha</taxon>
        <taxon>Panagrolaimoidea</taxon>
        <taxon>Panagrolaimidae</taxon>
        <taxon>Panagrolaimus</taxon>
    </lineage>
</organism>
<keyword evidence="4" id="KW-0067">ATP-binding</keyword>
<dbReference type="InterPro" id="IPR036640">
    <property type="entry name" value="ABC1_TM_sf"/>
</dbReference>
<keyword evidence="9" id="KW-1185">Reference proteome</keyword>